<dbReference type="Proteomes" id="UP000199555">
    <property type="component" value="Unassembled WGS sequence"/>
</dbReference>
<feature type="domain" description="DUF3131" evidence="3">
    <location>
        <begin position="119"/>
        <end position="327"/>
    </location>
</feature>
<dbReference type="STRING" id="525640.SAMN04487971_11441"/>
<reference evidence="5" key="1">
    <citation type="submission" date="2016-10" db="EMBL/GenBank/DDBJ databases">
        <authorList>
            <person name="Varghese N."/>
            <person name="Submissions S."/>
        </authorList>
    </citation>
    <scope>NUCLEOTIDE SEQUENCE [LARGE SCALE GENOMIC DNA]</scope>
    <source>
        <strain evidence="5">CGMCC 1.7655</strain>
    </source>
</reference>
<evidence type="ECO:0000256" key="1">
    <source>
        <dbReference type="SAM" id="MobiDB-lite"/>
    </source>
</evidence>
<dbReference type="AlphaFoldDB" id="A0A1G9LCL2"/>
<dbReference type="InterPro" id="IPR021478">
    <property type="entry name" value="DUF3131"/>
</dbReference>
<keyword evidence="2" id="KW-0732">Signal</keyword>
<feature type="chain" id="PRO_5011484230" description="DUF3131 domain-containing protein" evidence="2">
    <location>
        <begin position="21"/>
        <end position="331"/>
    </location>
</feature>
<name>A0A1G9LCL2_9RHOB</name>
<accession>A0A1G9LCL2</accession>
<dbReference type="Pfam" id="PF11329">
    <property type="entry name" value="DUF3131"/>
    <property type="match status" value="1"/>
</dbReference>
<proteinExistence type="predicted"/>
<dbReference type="EMBL" id="FNGE01000014">
    <property type="protein sequence ID" value="SDL59586.1"/>
    <property type="molecule type" value="Genomic_DNA"/>
</dbReference>
<evidence type="ECO:0000313" key="4">
    <source>
        <dbReference type="EMBL" id="SDL59586.1"/>
    </source>
</evidence>
<feature type="compositionally biased region" description="Low complexity" evidence="1">
    <location>
        <begin position="65"/>
        <end position="76"/>
    </location>
</feature>
<sequence>MTRRLSSAAMLALAGSASLAVVLTMTGTVPAISQPAPPQAAAPATQPAGDAPAVPAAPPAPAAAPAPATGATTLATPPAPATAPAPAEAQAAAVPGNLGASIARPFGRHGPLTERERAMAETAWQYFVKSYQPDTGLVNAVGSYPSTTLWDTGSYVSALVAARELGIIDKREFDLRANLLIKTLRNLDLFRGEMPNKVYNTKTGQKVDYANKPGEVGHSVLDIGRMLVWLKIMKERYPYLAPGIDAAVLRWNFCNTVKPDGSLFGSVLSKGETRYVQEGRLGYEQYAAKGFELWGFEAPAALSPDPVEFTEIFGVRVPIDGRDPRIFGNMN</sequence>
<keyword evidence="5" id="KW-1185">Reference proteome</keyword>
<feature type="region of interest" description="Disordered" evidence="1">
    <location>
        <begin position="34"/>
        <end position="90"/>
    </location>
</feature>
<evidence type="ECO:0000256" key="2">
    <source>
        <dbReference type="SAM" id="SignalP"/>
    </source>
</evidence>
<feature type="compositionally biased region" description="Pro residues" evidence="1">
    <location>
        <begin position="55"/>
        <end position="64"/>
    </location>
</feature>
<evidence type="ECO:0000313" key="5">
    <source>
        <dbReference type="Proteomes" id="UP000199555"/>
    </source>
</evidence>
<evidence type="ECO:0000259" key="3">
    <source>
        <dbReference type="Pfam" id="PF11329"/>
    </source>
</evidence>
<protein>
    <recommendedName>
        <fullName evidence="3">DUF3131 domain-containing protein</fullName>
    </recommendedName>
</protein>
<feature type="compositionally biased region" description="Low complexity" evidence="1">
    <location>
        <begin position="41"/>
        <end position="54"/>
    </location>
</feature>
<gene>
    <name evidence="4" type="ORF">SAMN04487971_11441</name>
</gene>
<dbReference type="Gene3D" id="1.50.10.140">
    <property type="match status" value="1"/>
</dbReference>
<organism evidence="4 5">
    <name type="scientific">Paracoccus chinensis</name>
    <dbReference type="NCBI Taxonomy" id="525640"/>
    <lineage>
        <taxon>Bacteria</taxon>
        <taxon>Pseudomonadati</taxon>
        <taxon>Pseudomonadota</taxon>
        <taxon>Alphaproteobacteria</taxon>
        <taxon>Rhodobacterales</taxon>
        <taxon>Paracoccaceae</taxon>
        <taxon>Paracoccus</taxon>
    </lineage>
</organism>
<feature type="signal peptide" evidence="2">
    <location>
        <begin position="1"/>
        <end position="20"/>
    </location>
</feature>